<evidence type="ECO:0000313" key="2">
    <source>
        <dbReference type="Proteomes" id="UP001307849"/>
    </source>
</evidence>
<reference evidence="1 2" key="1">
    <citation type="submission" date="2019-10" db="EMBL/GenBank/DDBJ databases">
        <authorList>
            <person name="Palmer J.M."/>
        </authorList>
    </citation>
    <scope>NUCLEOTIDE SEQUENCE [LARGE SCALE GENOMIC DNA]</scope>
    <source>
        <strain evidence="1 2">TWF506</strain>
    </source>
</reference>
<dbReference type="AlphaFoldDB" id="A0AAN8NWQ0"/>
<evidence type="ECO:0000313" key="1">
    <source>
        <dbReference type="EMBL" id="KAK6518392.1"/>
    </source>
</evidence>
<name>A0AAN8NWQ0_9PEZI</name>
<dbReference type="EMBL" id="JAVHJM010000002">
    <property type="protein sequence ID" value="KAK6518392.1"/>
    <property type="molecule type" value="Genomic_DNA"/>
</dbReference>
<comment type="caution">
    <text evidence="1">The sequence shown here is derived from an EMBL/GenBank/DDBJ whole genome shotgun (WGS) entry which is preliminary data.</text>
</comment>
<sequence length="372" mass="43155">MSEVLEPNITLALDAGNNVNASNDKNLDWFTLPGEIRDQIYETLLPFKVNFVYKSPWVFPDYNHSYKAMKKHPGGISFEFSPFPEPAIQYYSQVSSRFGAELSDCLDRQRHRVLKALEDCTSGTAAWNTDFDSTKITPKLLELISRSRFIFASFGHTTKNIIEKLDKRIKNNIHDIFITQSMISSTMPGNLDKWSYPPFSEYGKLILDNFPNLEKVAVEARQGWRDLGCLTQAVDWYDSEKIKQLEIVYPRKRRDATGEVWGWPYNGYQFKDEATVENCYELLWEFAFEDRPPAWKWKVQTVDEDEVNERGRFFTNCEYPYAGSETTMVEGTVFRLLREPIGTFEGASEQENLEFIRVLEKQPALVAHRHLG</sequence>
<organism evidence="1 2">
    <name type="scientific">Arthrobotrys conoides</name>
    <dbReference type="NCBI Taxonomy" id="74498"/>
    <lineage>
        <taxon>Eukaryota</taxon>
        <taxon>Fungi</taxon>
        <taxon>Dikarya</taxon>
        <taxon>Ascomycota</taxon>
        <taxon>Pezizomycotina</taxon>
        <taxon>Orbiliomycetes</taxon>
        <taxon>Orbiliales</taxon>
        <taxon>Orbiliaceae</taxon>
        <taxon>Arthrobotrys</taxon>
    </lineage>
</organism>
<accession>A0AAN8NWQ0</accession>
<gene>
    <name evidence="1" type="ORF">TWF506_005550</name>
</gene>
<dbReference type="Proteomes" id="UP001307849">
    <property type="component" value="Unassembled WGS sequence"/>
</dbReference>
<keyword evidence="2" id="KW-1185">Reference proteome</keyword>
<protein>
    <submittedName>
        <fullName evidence="1">Uncharacterized protein</fullName>
    </submittedName>
</protein>
<proteinExistence type="predicted"/>